<name>A0A0V0GME8_SOLCH</name>
<evidence type="ECO:0000313" key="2">
    <source>
        <dbReference type="EMBL" id="JAP09442.1"/>
    </source>
</evidence>
<feature type="transmembrane region" description="Helical" evidence="1">
    <location>
        <begin position="48"/>
        <end position="66"/>
    </location>
</feature>
<keyword evidence="1" id="KW-0472">Membrane</keyword>
<dbReference type="EMBL" id="GEDG01035001">
    <property type="protein sequence ID" value="JAP09442.1"/>
    <property type="molecule type" value="Transcribed_RNA"/>
</dbReference>
<keyword evidence="1" id="KW-1133">Transmembrane helix</keyword>
<organism evidence="2">
    <name type="scientific">Solanum chacoense</name>
    <name type="common">Chaco potato</name>
    <dbReference type="NCBI Taxonomy" id="4108"/>
    <lineage>
        <taxon>Eukaryota</taxon>
        <taxon>Viridiplantae</taxon>
        <taxon>Streptophyta</taxon>
        <taxon>Embryophyta</taxon>
        <taxon>Tracheophyta</taxon>
        <taxon>Spermatophyta</taxon>
        <taxon>Magnoliopsida</taxon>
        <taxon>eudicotyledons</taxon>
        <taxon>Gunneridae</taxon>
        <taxon>Pentapetalae</taxon>
        <taxon>asterids</taxon>
        <taxon>lamiids</taxon>
        <taxon>Solanales</taxon>
        <taxon>Solanaceae</taxon>
        <taxon>Solanoideae</taxon>
        <taxon>Solaneae</taxon>
        <taxon>Solanum</taxon>
    </lineage>
</organism>
<protein>
    <submittedName>
        <fullName evidence="2">Putative ovule protein</fullName>
    </submittedName>
</protein>
<dbReference type="PANTHER" id="PTHR36063:SF1">
    <property type="entry name" value="ARABIDOPSIS THALIANA GENOMIC DNA, CHROMOSOME 5, P1 CLONE:MOK16"/>
    <property type="match status" value="1"/>
</dbReference>
<evidence type="ECO:0000256" key="1">
    <source>
        <dbReference type="SAM" id="Phobius"/>
    </source>
</evidence>
<sequence>MARGYIHNVIEIAPARFICPRRLSNAPKLETIAEEEYKSGQLLIDKKVLYVVLLSVIAYTFINTCTMV</sequence>
<reference evidence="2" key="1">
    <citation type="submission" date="2015-12" db="EMBL/GenBank/DDBJ databases">
        <title>Gene expression during late stages of embryo sac development: a critical building block for successful pollen-pistil interactions.</title>
        <authorList>
            <person name="Liu Y."/>
            <person name="Joly V."/>
            <person name="Sabar M."/>
            <person name="Matton D.P."/>
        </authorList>
    </citation>
    <scope>NUCLEOTIDE SEQUENCE</scope>
</reference>
<accession>A0A0V0GME8</accession>
<keyword evidence="1" id="KW-0812">Transmembrane</keyword>
<dbReference type="AlphaFoldDB" id="A0A0V0GME8"/>
<proteinExistence type="predicted"/>
<dbReference type="PANTHER" id="PTHR36063">
    <property type="entry name" value="ARABIDOPSIS THALIANA GENOMIC DNA, CHROMOSOME 5, P1 CLONE:MOK16"/>
    <property type="match status" value="1"/>
</dbReference>